<comment type="caution">
    <text evidence="1">The sequence shown here is derived from an EMBL/GenBank/DDBJ whole genome shotgun (WGS) entry which is preliminary data.</text>
</comment>
<dbReference type="RefSeq" id="WP_116685617.1">
    <property type="nucleotide sequence ID" value="NZ_CAWNYD010000001.1"/>
</dbReference>
<reference evidence="1 2" key="1">
    <citation type="submission" date="2018-04" db="EMBL/GenBank/DDBJ databases">
        <title>Thalassorhabdus spongiae gen. nov., sp. nov., isolated from a marine sponge in South-West Iceland.</title>
        <authorList>
            <person name="Knobloch S."/>
            <person name="Daussin A."/>
            <person name="Johannsson R."/>
            <person name="Marteinsson V.T."/>
        </authorList>
    </citation>
    <scope>NUCLEOTIDE SEQUENCE [LARGE SCALE GENOMIC DNA]</scope>
    <source>
        <strain evidence="1 2">Hp12</strain>
    </source>
</reference>
<evidence type="ECO:0000313" key="1">
    <source>
        <dbReference type="EMBL" id="PVZ72030.1"/>
    </source>
</evidence>
<proteinExistence type="predicted"/>
<accession>A0A2V1H239</accession>
<protein>
    <recommendedName>
        <fullName evidence="3">Tle cognate immunity protein 4 C-terminal domain-containing protein</fullName>
    </recommendedName>
</protein>
<name>A0A2V1H239_9GAMM</name>
<sequence>MKKINPLTFLLTSSILVSCGTTKLEKTIDIQKKLISSHYKPFCIGRHTVNLPEDINFLGSNFRSHNLSTNFFPNRPESSAVGLFEGNERLSNWSASANKQALDYGDWQRKSVKKITDEEYQILSTHLAVTHHGISENMLKTYVTKDFSKLKKSIGFNTYTDKKTYSDTGFVNYQSEYSAYLKSLPLILKKYKNISLPHQKSGTCLTDNIFFETEQAANDEYLGVFYKRGEKSYFRFEFNAKAAESQSELTELLNRKMPNRNSYYARTTLTVAGHPGMFFVHSGFDSKIKSKFYWYALDAKVGSTRTPYISIQGMIYLDDFPEIEQLEHVDLDAFAMLMLKSLKQRENGMIGTK</sequence>
<organism evidence="1 2">
    <name type="scientific">Pelagibaculum spongiae</name>
    <dbReference type="NCBI Taxonomy" id="2080658"/>
    <lineage>
        <taxon>Bacteria</taxon>
        <taxon>Pseudomonadati</taxon>
        <taxon>Pseudomonadota</taxon>
        <taxon>Gammaproteobacteria</taxon>
        <taxon>Oceanospirillales</taxon>
        <taxon>Pelagibaculum</taxon>
    </lineage>
</organism>
<keyword evidence="2" id="KW-1185">Reference proteome</keyword>
<dbReference type="PROSITE" id="PS51257">
    <property type="entry name" value="PROKAR_LIPOPROTEIN"/>
    <property type="match status" value="1"/>
</dbReference>
<dbReference type="EMBL" id="QDDL01000001">
    <property type="protein sequence ID" value="PVZ72030.1"/>
    <property type="molecule type" value="Genomic_DNA"/>
</dbReference>
<gene>
    <name evidence="1" type="ORF">DC094_03140</name>
</gene>
<dbReference type="OrthoDB" id="6372588at2"/>
<dbReference type="Proteomes" id="UP000244906">
    <property type="component" value="Unassembled WGS sequence"/>
</dbReference>
<evidence type="ECO:0000313" key="2">
    <source>
        <dbReference type="Proteomes" id="UP000244906"/>
    </source>
</evidence>
<dbReference type="AlphaFoldDB" id="A0A2V1H239"/>
<evidence type="ECO:0008006" key="3">
    <source>
        <dbReference type="Google" id="ProtNLM"/>
    </source>
</evidence>